<keyword evidence="7" id="KW-1185">Reference proteome</keyword>
<comment type="similarity">
    <text evidence="2 4">Belongs to the Nudix hydrolase family.</text>
</comment>
<dbReference type="PANTHER" id="PTHR43046">
    <property type="entry name" value="GDP-MANNOSE MANNOSYL HYDROLASE"/>
    <property type="match status" value="1"/>
</dbReference>
<dbReference type="InterPro" id="IPR020084">
    <property type="entry name" value="NUDIX_hydrolase_CS"/>
</dbReference>
<proteinExistence type="inferred from homology"/>
<dbReference type="PANTHER" id="PTHR43046:SF14">
    <property type="entry name" value="MUTT_NUDIX FAMILY PROTEIN"/>
    <property type="match status" value="1"/>
</dbReference>
<name>A0A1B1NC61_9MICO</name>
<evidence type="ECO:0000256" key="4">
    <source>
        <dbReference type="RuleBase" id="RU003476"/>
    </source>
</evidence>
<dbReference type="Pfam" id="PF00293">
    <property type="entry name" value="NUDIX"/>
    <property type="match status" value="1"/>
</dbReference>
<dbReference type="GO" id="GO:0016787">
    <property type="term" value="F:hydrolase activity"/>
    <property type="evidence" value="ECO:0007669"/>
    <property type="project" value="UniProtKB-KW"/>
</dbReference>
<dbReference type="OrthoDB" id="9804442at2"/>
<sequence>MHFTEFDTRLAAYGLLISDDDQILLTWFNGGGRTEPGWTMPGGGVEFDESIEDAVAREVFEETGYTVDVGDIVAEHHFTLPRQGTRRPMRSQQFLLTATITGGALGTTETDGTTDFAAWVPLGEVTALHPRADIIELALDVLRQRNH</sequence>
<evidence type="ECO:0000256" key="3">
    <source>
        <dbReference type="ARBA" id="ARBA00022801"/>
    </source>
</evidence>
<protein>
    <submittedName>
        <fullName evidence="6">MutT-like domain protein</fullName>
    </submittedName>
</protein>
<feature type="domain" description="Nudix hydrolase" evidence="5">
    <location>
        <begin position="7"/>
        <end position="143"/>
    </location>
</feature>
<evidence type="ECO:0000313" key="7">
    <source>
        <dbReference type="Proteomes" id="UP000092482"/>
    </source>
</evidence>
<dbReference type="Gene3D" id="3.90.79.10">
    <property type="entry name" value="Nucleoside Triphosphate Pyrophosphohydrolase"/>
    <property type="match status" value="1"/>
</dbReference>
<dbReference type="Proteomes" id="UP000092482">
    <property type="component" value="Chromosome"/>
</dbReference>
<accession>A0A1B1NC61</accession>
<evidence type="ECO:0000256" key="1">
    <source>
        <dbReference type="ARBA" id="ARBA00001946"/>
    </source>
</evidence>
<dbReference type="PRINTS" id="PR00502">
    <property type="entry name" value="NUDIXFAMILY"/>
</dbReference>
<dbReference type="RefSeq" id="WP_083190576.1">
    <property type="nucleotide sequence ID" value="NZ_CP014989.1"/>
</dbReference>
<dbReference type="InterPro" id="IPR020476">
    <property type="entry name" value="Nudix_hydrolase"/>
</dbReference>
<dbReference type="SUPFAM" id="SSF55811">
    <property type="entry name" value="Nudix"/>
    <property type="match status" value="1"/>
</dbReference>
<evidence type="ECO:0000256" key="2">
    <source>
        <dbReference type="ARBA" id="ARBA00005582"/>
    </source>
</evidence>
<dbReference type="AlphaFoldDB" id="A0A1B1NC61"/>
<dbReference type="InterPro" id="IPR015797">
    <property type="entry name" value="NUDIX_hydrolase-like_dom_sf"/>
</dbReference>
<evidence type="ECO:0000313" key="6">
    <source>
        <dbReference type="EMBL" id="ANS79006.1"/>
    </source>
</evidence>
<comment type="cofactor">
    <cofactor evidence="1">
        <name>Mg(2+)</name>
        <dbReference type="ChEBI" id="CHEBI:18420"/>
    </cofactor>
</comment>
<keyword evidence="3 4" id="KW-0378">Hydrolase</keyword>
<dbReference type="EMBL" id="CP014989">
    <property type="protein sequence ID" value="ANS79006.1"/>
    <property type="molecule type" value="Genomic_DNA"/>
</dbReference>
<organism evidence="6 7">
    <name type="scientific">Serinicoccus hydrothermalis</name>
    <dbReference type="NCBI Taxonomy" id="1758689"/>
    <lineage>
        <taxon>Bacteria</taxon>
        <taxon>Bacillati</taxon>
        <taxon>Actinomycetota</taxon>
        <taxon>Actinomycetes</taxon>
        <taxon>Micrococcales</taxon>
        <taxon>Ornithinimicrobiaceae</taxon>
        <taxon>Serinicoccus</taxon>
    </lineage>
</organism>
<evidence type="ECO:0000259" key="5">
    <source>
        <dbReference type="PROSITE" id="PS51462"/>
    </source>
</evidence>
<dbReference type="InterPro" id="IPR000086">
    <property type="entry name" value="NUDIX_hydrolase_dom"/>
</dbReference>
<dbReference type="CDD" id="cd02883">
    <property type="entry name" value="NUDIX_Hydrolase"/>
    <property type="match status" value="1"/>
</dbReference>
<dbReference type="PROSITE" id="PS51462">
    <property type="entry name" value="NUDIX"/>
    <property type="match status" value="1"/>
</dbReference>
<dbReference type="KEGG" id="serj:SGUI_1610"/>
<gene>
    <name evidence="6" type="ORF">SGUI_1610</name>
</gene>
<dbReference type="PROSITE" id="PS00893">
    <property type="entry name" value="NUDIX_BOX"/>
    <property type="match status" value="1"/>
</dbReference>
<reference evidence="6 7" key="1">
    <citation type="submission" date="2016-03" db="EMBL/GenBank/DDBJ databases">
        <title>Shallow-sea hydrothermal system.</title>
        <authorList>
            <person name="Tang K."/>
        </authorList>
    </citation>
    <scope>NUCLEOTIDE SEQUENCE [LARGE SCALE GENOMIC DNA]</scope>
    <source>
        <strain evidence="6 7">JLT9</strain>
    </source>
</reference>
<dbReference type="STRING" id="1758689.SGUI_1610"/>